<evidence type="ECO:0000313" key="2">
    <source>
        <dbReference type="EMBL" id="KNC77070.1"/>
    </source>
</evidence>
<feature type="region of interest" description="Disordered" evidence="1">
    <location>
        <begin position="108"/>
        <end position="205"/>
    </location>
</feature>
<evidence type="ECO:0000313" key="3">
    <source>
        <dbReference type="Proteomes" id="UP000054560"/>
    </source>
</evidence>
<dbReference type="RefSeq" id="XP_014150972.1">
    <property type="nucleotide sequence ID" value="XM_014295497.1"/>
</dbReference>
<dbReference type="OrthoDB" id="543560at2759"/>
<dbReference type="eggNOG" id="ENOG502SCNU">
    <property type="taxonomic scope" value="Eukaryota"/>
</dbReference>
<feature type="compositionally biased region" description="Basic and acidic residues" evidence="1">
    <location>
        <begin position="114"/>
        <end position="147"/>
    </location>
</feature>
<organism evidence="2 3">
    <name type="scientific">Sphaeroforma arctica JP610</name>
    <dbReference type="NCBI Taxonomy" id="667725"/>
    <lineage>
        <taxon>Eukaryota</taxon>
        <taxon>Ichthyosporea</taxon>
        <taxon>Ichthyophonida</taxon>
        <taxon>Sphaeroforma</taxon>
    </lineage>
</organism>
<dbReference type="AlphaFoldDB" id="A0A0L0FK05"/>
<evidence type="ECO:0000256" key="1">
    <source>
        <dbReference type="SAM" id="MobiDB-lite"/>
    </source>
</evidence>
<dbReference type="Proteomes" id="UP000054560">
    <property type="component" value="Unassembled WGS sequence"/>
</dbReference>
<feature type="region of interest" description="Disordered" evidence="1">
    <location>
        <begin position="1"/>
        <end position="44"/>
    </location>
</feature>
<feature type="compositionally biased region" description="Acidic residues" evidence="1">
    <location>
        <begin position="9"/>
        <end position="26"/>
    </location>
</feature>
<dbReference type="GeneID" id="25910967"/>
<sequence>MAKRKVNMFEDDLVDSSSDDSGSEPESETKTKGTNSTDVNDNLPLKEAKFDFDTLKKHGYTESAVLTETPEFGTLLEKEKTEIQIQELRDERERQRLAALAEEEKELQAIENQRQAEEDQSSAEREEAINRAERAKQRAQERADKKSGLLAGAEGAKKSGQVDQEERLSGKERVKRQRLAGQSGIGEDFKGWKSEGEMLLRQQFD</sequence>
<accession>A0A0L0FK05</accession>
<feature type="compositionally biased region" description="Basic and acidic residues" evidence="1">
    <location>
        <begin position="187"/>
        <end position="205"/>
    </location>
</feature>
<reference evidence="2 3" key="1">
    <citation type="submission" date="2011-02" db="EMBL/GenBank/DDBJ databases">
        <title>The Genome Sequence of Sphaeroforma arctica JP610.</title>
        <authorList>
            <consortium name="The Broad Institute Genome Sequencing Platform"/>
            <person name="Russ C."/>
            <person name="Cuomo C."/>
            <person name="Young S.K."/>
            <person name="Zeng Q."/>
            <person name="Gargeya S."/>
            <person name="Alvarado L."/>
            <person name="Berlin A."/>
            <person name="Chapman S.B."/>
            <person name="Chen Z."/>
            <person name="Freedman E."/>
            <person name="Gellesch M."/>
            <person name="Goldberg J."/>
            <person name="Griggs A."/>
            <person name="Gujja S."/>
            <person name="Heilman E."/>
            <person name="Heiman D."/>
            <person name="Howarth C."/>
            <person name="Mehta T."/>
            <person name="Neiman D."/>
            <person name="Pearson M."/>
            <person name="Roberts A."/>
            <person name="Saif S."/>
            <person name="Shea T."/>
            <person name="Shenoy N."/>
            <person name="Sisk P."/>
            <person name="Stolte C."/>
            <person name="Sykes S."/>
            <person name="White J."/>
            <person name="Yandava C."/>
            <person name="Burger G."/>
            <person name="Gray M.W."/>
            <person name="Holland P.W.H."/>
            <person name="King N."/>
            <person name="Lang F.B.F."/>
            <person name="Roger A.J."/>
            <person name="Ruiz-Trillo I."/>
            <person name="Haas B."/>
            <person name="Nusbaum C."/>
            <person name="Birren B."/>
        </authorList>
    </citation>
    <scope>NUCLEOTIDE SEQUENCE [LARGE SCALE GENOMIC DNA]</scope>
    <source>
        <strain evidence="2 3">JP610</strain>
    </source>
</reference>
<protein>
    <submittedName>
        <fullName evidence="2">Uncharacterized protein</fullName>
    </submittedName>
</protein>
<keyword evidence="3" id="KW-1185">Reference proteome</keyword>
<gene>
    <name evidence="2" type="ORF">SARC_10463</name>
</gene>
<proteinExistence type="predicted"/>
<name>A0A0L0FK05_9EUKA</name>
<dbReference type="EMBL" id="KQ242855">
    <property type="protein sequence ID" value="KNC77070.1"/>
    <property type="molecule type" value="Genomic_DNA"/>
</dbReference>